<feature type="transmembrane region" description="Helical" evidence="6">
    <location>
        <begin position="17"/>
        <end position="38"/>
    </location>
</feature>
<feature type="transmembrane region" description="Helical" evidence="6">
    <location>
        <begin position="172"/>
        <end position="198"/>
    </location>
</feature>
<comment type="subcellular location">
    <subcellularLocation>
        <location evidence="1">Cell membrane</location>
        <topology evidence="1">Multi-pass membrane protein</topology>
    </subcellularLocation>
</comment>
<organism evidence="7 8">
    <name type="scientific">Halalkalibacter wakoensis JCM 9140</name>
    <dbReference type="NCBI Taxonomy" id="1236970"/>
    <lineage>
        <taxon>Bacteria</taxon>
        <taxon>Bacillati</taxon>
        <taxon>Bacillota</taxon>
        <taxon>Bacilli</taxon>
        <taxon>Bacillales</taxon>
        <taxon>Bacillaceae</taxon>
        <taxon>Halalkalibacter</taxon>
    </lineage>
</organism>
<proteinExistence type="predicted"/>
<keyword evidence="3 6" id="KW-0812">Transmembrane</keyword>
<feature type="transmembrane region" description="Helical" evidence="6">
    <location>
        <begin position="397"/>
        <end position="419"/>
    </location>
</feature>
<dbReference type="STRING" id="1236970.JCM9140_4748"/>
<evidence type="ECO:0000256" key="1">
    <source>
        <dbReference type="ARBA" id="ARBA00004651"/>
    </source>
</evidence>
<keyword evidence="8" id="KW-1185">Reference proteome</keyword>
<accession>W4QAV9</accession>
<sequence>MITKFNTIKKSRFIKNVLMVMSGTALAQIITFSLMPIITRLYGPESIGVLGTFTAVVAILGPIAALTYPIAIVLPKSDRKSRSIVKFSLLLTLVVGLIITVILLLAAEKVVNLFRLDVISSFIYLLPLFVLVTGLSQVMEQWLIRTKSFKVTAKTAVLQSIFMNGLKVGGGLVYPLSATLVIIQTAGVLFRASLMFFMSDKSIVNRSEKHTIEDLKEVARENQDFPKYRAPQVFINAVSQGLPVLLFASFFGPAVAGFYALGKQALNTPSQLIGKAVQNVFYPKVNELANTKRRITPIIIKAVSGLLIIGIVPFGVIILFGPMIFSFVFGNEWIIAGEYARWIAIVALSMLITRPIIVAIPVLSIQRQFLLVEIVGTAVKTGAILTGVFFFNEAIFAVALFSIASVLMYLYLIILTLFVSRRFDQFNKSSGTLDIG</sequence>
<dbReference type="GO" id="GO:0005886">
    <property type="term" value="C:plasma membrane"/>
    <property type="evidence" value="ECO:0007669"/>
    <property type="project" value="UniProtKB-SubCell"/>
</dbReference>
<comment type="caution">
    <text evidence="7">The sequence shown here is derived from an EMBL/GenBank/DDBJ whole genome shotgun (WGS) entry which is preliminary data.</text>
</comment>
<feature type="transmembrane region" description="Helical" evidence="6">
    <location>
        <begin position="342"/>
        <end position="363"/>
    </location>
</feature>
<dbReference type="PANTHER" id="PTHR30250">
    <property type="entry name" value="PST FAMILY PREDICTED COLANIC ACID TRANSPORTER"/>
    <property type="match status" value="1"/>
</dbReference>
<feature type="transmembrane region" description="Helical" evidence="6">
    <location>
        <begin position="50"/>
        <end position="75"/>
    </location>
</feature>
<feature type="transmembrane region" description="Helical" evidence="6">
    <location>
        <begin position="241"/>
        <end position="261"/>
    </location>
</feature>
<dbReference type="AlphaFoldDB" id="W4QAV9"/>
<keyword evidence="2" id="KW-1003">Cell membrane</keyword>
<dbReference type="OrthoDB" id="109075at2"/>
<feature type="transmembrane region" description="Helical" evidence="6">
    <location>
        <begin position="87"/>
        <end position="107"/>
    </location>
</feature>
<dbReference type="EMBL" id="BAUT01000115">
    <property type="protein sequence ID" value="GAE28504.1"/>
    <property type="molecule type" value="Genomic_DNA"/>
</dbReference>
<evidence type="ECO:0000313" key="7">
    <source>
        <dbReference type="EMBL" id="GAE28504.1"/>
    </source>
</evidence>
<keyword evidence="5 6" id="KW-0472">Membrane</keyword>
<dbReference type="RefSeq" id="WP_034751405.1">
    <property type="nucleotide sequence ID" value="NZ_BAUT01000115.1"/>
</dbReference>
<evidence type="ECO:0000256" key="3">
    <source>
        <dbReference type="ARBA" id="ARBA00022692"/>
    </source>
</evidence>
<evidence type="ECO:0000313" key="8">
    <source>
        <dbReference type="Proteomes" id="UP000018890"/>
    </source>
</evidence>
<dbReference type="Proteomes" id="UP000018890">
    <property type="component" value="Unassembled WGS sequence"/>
</dbReference>
<gene>
    <name evidence="7" type="ORF">JCM9140_4748</name>
</gene>
<dbReference type="Pfam" id="PF13440">
    <property type="entry name" value="Polysacc_synt_3"/>
    <property type="match status" value="1"/>
</dbReference>
<feature type="transmembrane region" description="Helical" evidence="6">
    <location>
        <begin position="302"/>
        <end position="330"/>
    </location>
</feature>
<dbReference type="PANTHER" id="PTHR30250:SF28">
    <property type="entry name" value="POLYSACCHARIDE BIOSYNTHESIS PROTEIN"/>
    <property type="match status" value="1"/>
</dbReference>
<keyword evidence="4 6" id="KW-1133">Transmembrane helix</keyword>
<evidence type="ECO:0000256" key="6">
    <source>
        <dbReference type="SAM" id="Phobius"/>
    </source>
</evidence>
<feature type="transmembrane region" description="Helical" evidence="6">
    <location>
        <begin position="370"/>
        <end position="391"/>
    </location>
</feature>
<protein>
    <submittedName>
        <fullName evidence="7">O-antigen flippase Wzx</fullName>
    </submittedName>
</protein>
<evidence type="ECO:0000256" key="5">
    <source>
        <dbReference type="ARBA" id="ARBA00023136"/>
    </source>
</evidence>
<feature type="transmembrane region" description="Helical" evidence="6">
    <location>
        <begin position="119"/>
        <end position="139"/>
    </location>
</feature>
<evidence type="ECO:0000256" key="4">
    <source>
        <dbReference type="ARBA" id="ARBA00022989"/>
    </source>
</evidence>
<name>W4QAV9_9BACI</name>
<reference evidence="7" key="1">
    <citation type="journal article" date="2014" name="Genome Announc.">
        <title>Draft Genome Sequences of Three Alkaliphilic Bacillus Strains, Bacillus wakoensis JCM 9140T, Bacillus akibai JCM 9157T, and Bacillus hemicellulosilyticus JCM 9152T.</title>
        <authorList>
            <person name="Yuki M."/>
            <person name="Oshima K."/>
            <person name="Suda W."/>
            <person name="Oshida Y."/>
            <person name="Kitamura K."/>
            <person name="Iida T."/>
            <person name="Hattori M."/>
            <person name="Ohkuma M."/>
        </authorList>
    </citation>
    <scope>NUCLEOTIDE SEQUENCE [LARGE SCALE GENOMIC DNA]</scope>
    <source>
        <strain evidence="7">JCM 9140</strain>
    </source>
</reference>
<dbReference type="InterPro" id="IPR050833">
    <property type="entry name" value="Poly_Biosynth_Transport"/>
</dbReference>
<evidence type="ECO:0000256" key="2">
    <source>
        <dbReference type="ARBA" id="ARBA00022475"/>
    </source>
</evidence>